<feature type="active site" description="Nucleophile" evidence="14">
    <location>
        <position position="385"/>
    </location>
</feature>
<dbReference type="PROSITE" id="PS51686">
    <property type="entry name" value="SAM_MT_RSMB_NOP"/>
    <property type="match status" value="1"/>
</dbReference>
<evidence type="ECO:0000313" key="16">
    <source>
        <dbReference type="EMBL" id="MBD3106778.1"/>
    </source>
</evidence>
<evidence type="ECO:0000256" key="9">
    <source>
        <dbReference type="ARBA" id="ARBA00022691"/>
    </source>
</evidence>
<dbReference type="GO" id="GO:0006355">
    <property type="term" value="P:regulation of DNA-templated transcription"/>
    <property type="evidence" value="ECO:0007669"/>
    <property type="project" value="InterPro"/>
</dbReference>
<dbReference type="AlphaFoldDB" id="A0A927HAW3"/>
<dbReference type="CDD" id="cd02440">
    <property type="entry name" value="AdoMet_MTases"/>
    <property type="match status" value="1"/>
</dbReference>
<dbReference type="NCBIfam" id="TIGR00563">
    <property type="entry name" value="rsmB"/>
    <property type="match status" value="1"/>
</dbReference>
<proteinExistence type="inferred from homology"/>
<dbReference type="FunFam" id="3.30.70.1170:FF:000003">
    <property type="entry name" value="16S rRNA (Cytosine(967)-C(5))-methyltransferase RsmB"/>
    <property type="match status" value="1"/>
</dbReference>
<dbReference type="Pfam" id="PF01189">
    <property type="entry name" value="Methyltr_RsmB-F"/>
    <property type="match status" value="1"/>
</dbReference>
<evidence type="ECO:0000256" key="8">
    <source>
        <dbReference type="ARBA" id="ARBA00022679"/>
    </source>
</evidence>
<dbReference type="SUPFAM" id="SSF53335">
    <property type="entry name" value="S-adenosyl-L-methionine-dependent methyltransferases"/>
    <property type="match status" value="1"/>
</dbReference>
<comment type="catalytic activity">
    <reaction evidence="13">
        <text>cytidine(967) in 16S rRNA + S-adenosyl-L-methionine = 5-methylcytidine(967) in 16S rRNA + S-adenosyl-L-homocysteine + H(+)</text>
        <dbReference type="Rhea" id="RHEA:42748"/>
        <dbReference type="Rhea" id="RHEA-COMP:10219"/>
        <dbReference type="Rhea" id="RHEA-COMP:10220"/>
        <dbReference type="ChEBI" id="CHEBI:15378"/>
        <dbReference type="ChEBI" id="CHEBI:57856"/>
        <dbReference type="ChEBI" id="CHEBI:59789"/>
        <dbReference type="ChEBI" id="CHEBI:74483"/>
        <dbReference type="ChEBI" id="CHEBI:82748"/>
        <dbReference type="EC" id="2.1.1.176"/>
    </reaction>
</comment>
<dbReference type="FunFam" id="3.40.50.150:FF:000022">
    <property type="entry name" value="Ribosomal RNA small subunit methyltransferase B"/>
    <property type="match status" value="1"/>
</dbReference>
<dbReference type="InterPro" id="IPR049560">
    <property type="entry name" value="MeTrfase_RsmB-F_NOP2_cat"/>
</dbReference>
<comment type="function">
    <text evidence="1">Specifically methylates the cytosine at position 967 (m5C967) of 16S rRNA.</text>
</comment>
<dbReference type="PANTHER" id="PTHR22807:SF53">
    <property type="entry name" value="RIBOSOMAL RNA SMALL SUBUNIT METHYLTRANSFERASE B-RELATED"/>
    <property type="match status" value="1"/>
</dbReference>
<dbReference type="InterPro" id="IPR029063">
    <property type="entry name" value="SAM-dependent_MTases_sf"/>
</dbReference>
<dbReference type="InterPro" id="IPR035926">
    <property type="entry name" value="NusB-like_sf"/>
</dbReference>
<dbReference type="InterPro" id="IPR001678">
    <property type="entry name" value="MeTrfase_RsmB-F_NOP2_dom"/>
</dbReference>
<evidence type="ECO:0000256" key="11">
    <source>
        <dbReference type="ARBA" id="ARBA00030399"/>
    </source>
</evidence>
<comment type="caution">
    <text evidence="16">The sequence shown here is derived from an EMBL/GenBank/DDBJ whole genome shotgun (WGS) entry which is preliminary data.</text>
</comment>
<sequence>MSKKAMKKTVRELALDLILSVEKNQSYSNLLLNTTINKNQLSPADSRLLTELTYGTIQRKLTLDYYLQPFIKKGTKIEEWVMVLLRLSLYQLQYLDKVPDHAVLFEAVEIAKKRGHKGIASMVNGILRSVQRKGVPSTELIADPIERVSVETSTPMWLVKRWGDQYGIERTKEMCERNLQAPRQTARVNTTKASREQVIALLEEEGYSVEASEVIPEAIICLQGNMAHSKAFAAGLFTIQDESSMLVSYALGANGNDTVLDTCAAPGGKTTSIAEKLTDGQVVALDLHEHKVKLINETAKRLGLNNITTYAFDARKVKEKFDAESFDKVLVDAPCSGLGVLRRKPDAKYAKSAEDVSRLATIQENILSAAAPLVKQGGTLVYSTCTIDKEENDGVVQAFLAEHPQFKLDSKLMDRLPDKVKPLVENNCLQLFPQDIESDGFFIACFRKEE</sequence>
<dbReference type="EC" id="2.1.1.176" evidence="4"/>
<evidence type="ECO:0000256" key="7">
    <source>
        <dbReference type="ARBA" id="ARBA00022603"/>
    </source>
</evidence>
<evidence type="ECO:0000256" key="10">
    <source>
        <dbReference type="ARBA" id="ARBA00022884"/>
    </source>
</evidence>
<name>A0A927HAW3_9BACI</name>
<keyword evidence="8 14" id="KW-0808">Transferase</keyword>
<protein>
    <recommendedName>
        <fullName evidence="4">16S rRNA (cytosine(967)-C(5))-methyltransferase</fullName>
        <ecNumber evidence="4">2.1.1.176</ecNumber>
    </recommendedName>
    <alternativeName>
        <fullName evidence="11">16S rRNA m5C967 methyltransferase</fullName>
    </alternativeName>
    <alternativeName>
        <fullName evidence="12">rRNA (cytosine-C(5)-)-methyltransferase RsmB</fullName>
    </alternativeName>
</protein>
<dbReference type="Gene3D" id="3.30.70.1170">
    <property type="entry name" value="Sun protein, domain 3"/>
    <property type="match status" value="1"/>
</dbReference>
<feature type="binding site" evidence="14">
    <location>
        <begin position="263"/>
        <end position="269"/>
    </location>
    <ligand>
        <name>S-adenosyl-L-methionine</name>
        <dbReference type="ChEBI" id="CHEBI:59789"/>
    </ligand>
</feature>
<dbReference type="InterPro" id="IPR018314">
    <property type="entry name" value="RsmB/NOL1/NOP2-like_CS"/>
</dbReference>
<dbReference type="GO" id="GO:0008649">
    <property type="term" value="F:rRNA methyltransferase activity"/>
    <property type="evidence" value="ECO:0007669"/>
    <property type="project" value="InterPro"/>
</dbReference>
<keyword evidence="5" id="KW-0963">Cytoplasm</keyword>
<dbReference type="Pfam" id="PF01029">
    <property type="entry name" value="NusB"/>
    <property type="match status" value="1"/>
</dbReference>
<comment type="similarity">
    <text evidence="3 14">Belongs to the class I-like SAM-binding methyltransferase superfamily. RsmB/NOP family.</text>
</comment>
<dbReference type="PANTHER" id="PTHR22807">
    <property type="entry name" value="NOP2 YEAST -RELATED NOL1/NOP2/FMU SUN DOMAIN-CONTAINING"/>
    <property type="match status" value="1"/>
</dbReference>
<dbReference type="InterPro" id="IPR006027">
    <property type="entry name" value="NusB_RsmB_TIM44"/>
</dbReference>
<evidence type="ECO:0000256" key="5">
    <source>
        <dbReference type="ARBA" id="ARBA00022490"/>
    </source>
</evidence>
<evidence type="ECO:0000256" key="1">
    <source>
        <dbReference type="ARBA" id="ARBA00002724"/>
    </source>
</evidence>
<dbReference type="SUPFAM" id="SSF48013">
    <property type="entry name" value="NusB-like"/>
    <property type="match status" value="1"/>
</dbReference>
<keyword evidence="7 14" id="KW-0489">Methyltransferase</keyword>
<dbReference type="EMBL" id="JACXSI010000001">
    <property type="protein sequence ID" value="MBD3106778.1"/>
    <property type="molecule type" value="Genomic_DNA"/>
</dbReference>
<dbReference type="GO" id="GO:0003723">
    <property type="term" value="F:RNA binding"/>
    <property type="evidence" value="ECO:0007669"/>
    <property type="project" value="UniProtKB-UniRule"/>
</dbReference>
<feature type="binding site" evidence="14">
    <location>
        <position position="286"/>
    </location>
    <ligand>
        <name>S-adenosyl-L-methionine</name>
        <dbReference type="ChEBI" id="CHEBI:59789"/>
    </ligand>
</feature>
<feature type="binding site" evidence="14">
    <location>
        <position position="332"/>
    </location>
    <ligand>
        <name>S-adenosyl-L-methionine</name>
        <dbReference type="ChEBI" id="CHEBI:59789"/>
    </ligand>
</feature>
<dbReference type="FunFam" id="1.10.940.10:FF:000006">
    <property type="entry name" value="16S rRNA (Cytosine(967)-C(5))-methyltransferase RsmB"/>
    <property type="match status" value="1"/>
</dbReference>
<keyword evidence="10 14" id="KW-0694">RNA-binding</keyword>
<evidence type="ECO:0000313" key="17">
    <source>
        <dbReference type="Proteomes" id="UP000602076"/>
    </source>
</evidence>
<dbReference type="Proteomes" id="UP000602076">
    <property type="component" value="Unassembled WGS sequence"/>
</dbReference>
<dbReference type="InterPro" id="IPR054728">
    <property type="entry name" value="RsmB-like_ferredoxin"/>
</dbReference>
<evidence type="ECO:0000256" key="2">
    <source>
        <dbReference type="ARBA" id="ARBA00004496"/>
    </source>
</evidence>
<evidence type="ECO:0000256" key="3">
    <source>
        <dbReference type="ARBA" id="ARBA00007494"/>
    </source>
</evidence>
<evidence type="ECO:0000259" key="15">
    <source>
        <dbReference type="PROSITE" id="PS51686"/>
    </source>
</evidence>
<evidence type="ECO:0000256" key="12">
    <source>
        <dbReference type="ARBA" id="ARBA00031088"/>
    </source>
</evidence>
<reference evidence="16" key="1">
    <citation type="submission" date="2020-09" db="EMBL/GenBank/DDBJ databases">
        <title>Bacillus faecalis sp. nov., a moderately halophilic bacterium isolated from cow faeces.</title>
        <authorList>
            <person name="Jiang L."/>
            <person name="Lee J."/>
        </authorList>
    </citation>
    <scope>NUCLEOTIDE SEQUENCE</scope>
    <source>
        <strain evidence="16">AGMB 02131</strain>
    </source>
</reference>
<dbReference type="InterPro" id="IPR023267">
    <property type="entry name" value="RCMT"/>
</dbReference>
<accession>A0A927HAW3</accession>
<comment type="subcellular location">
    <subcellularLocation>
        <location evidence="2">Cytoplasm</location>
    </subcellularLocation>
</comment>
<dbReference type="Gene3D" id="3.40.50.150">
    <property type="entry name" value="Vaccinia Virus protein VP39"/>
    <property type="match status" value="1"/>
</dbReference>
<dbReference type="GO" id="GO:0005737">
    <property type="term" value="C:cytoplasm"/>
    <property type="evidence" value="ECO:0007669"/>
    <property type="project" value="UniProtKB-SubCell"/>
</dbReference>
<dbReference type="NCBIfam" id="NF011494">
    <property type="entry name" value="PRK14902.1"/>
    <property type="match status" value="1"/>
</dbReference>
<dbReference type="RefSeq" id="WP_190996327.1">
    <property type="nucleotide sequence ID" value="NZ_JACXSI010000001.1"/>
</dbReference>
<dbReference type="PRINTS" id="PR02008">
    <property type="entry name" value="RCMTFAMILY"/>
</dbReference>
<organism evidence="16 17">
    <name type="scientific">Peribacillus faecalis</name>
    <dbReference type="NCBI Taxonomy" id="2772559"/>
    <lineage>
        <taxon>Bacteria</taxon>
        <taxon>Bacillati</taxon>
        <taxon>Bacillota</taxon>
        <taxon>Bacilli</taxon>
        <taxon>Bacillales</taxon>
        <taxon>Bacillaceae</taxon>
        <taxon>Peribacillus</taxon>
    </lineage>
</organism>
<evidence type="ECO:0000256" key="4">
    <source>
        <dbReference type="ARBA" id="ARBA00012140"/>
    </source>
</evidence>
<keyword evidence="9 14" id="KW-0949">S-adenosyl-L-methionine</keyword>
<evidence type="ECO:0000256" key="14">
    <source>
        <dbReference type="PROSITE-ProRule" id="PRU01023"/>
    </source>
</evidence>
<keyword evidence="17" id="KW-1185">Reference proteome</keyword>
<dbReference type="InterPro" id="IPR004573">
    <property type="entry name" value="rRNA_ssu_MeTfrase_B"/>
</dbReference>
<feature type="domain" description="SAM-dependent MTase RsmB/NOP-type" evidence="15">
    <location>
        <begin position="174"/>
        <end position="449"/>
    </location>
</feature>
<dbReference type="Gene3D" id="1.10.940.10">
    <property type="entry name" value="NusB-like"/>
    <property type="match status" value="1"/>
</dbReference>
<gene>
    <name evidence="16" type="primary">rsmB</name>
    <name evidence="16" type="ORF">IEO70_00110</name>
</gene>
<keyword evidence="6" id="KW-0698">rRNA processing</keyword>
<dbReference type="PROSITE" id="PS01153">
    <property type="entry name" value="NOL1_NOP2_SUN"/>
    <property type="match status" value="1"/>
</dbReference>
<feature type="binding site" evidence="14">
    <location>
        <position position="313"/>
    </location>
    <ligand>
        <name>S-adenosyl-L-methionine</name>
        <dbReference type="ChEBI" id="CHEBI:59789"/>
    </ligand>
</feature>
<evidence type="ECO:0000256" key="6">
    <source>
        <dbReference type="ARBA" id="ARBA00022552"/>
    </source>
</evidence>
<evidence type="ECO:0000256" key="13">
    <source>
        <dbReference type="ARBA" id="ARBA00047283"/>
    </source>
</evidence>
<dbReference type="Pfam" id="PF22458">
    <property type="entry name" value="RsmF-B_ferredox"/>
    <property type="match status" value="1"/>
</dbReference>